<evidence type="ECO:0000313" key="1">
    <source>
        <dbReference type="EMBL" id="ASN82809.1"/>
    </source>
</evidence>
<dbReference type="KEGG" id="dfc:DFI_16575"/>
<dbReference type="EMBL" id="CP021083">
    <property type="protein sequence ID" value="ASN82809.1"/>
    <property type="molecule type" value="Genomic_DNA"/>
</dbReference>
<organism evidence="1 2">
    <name type="scientific">Deinococcus ficus</name>
    <dbReference type="NCBI Taxonomy" id="317577"/>
    <lineage>
        <taxon>Bacteria</taxon>
        <taxon>Thermotogati</taxon>
        <taxon>Deinococcota</taxon>
        <taxon>Deinococci</taxon>
        <taxon>Deinococcales</taxon>
        <taxon>Deinococcaceae</taxon>
        <taxon>Deinococcus</taxon>
    </lineage>
</organism>
<protein>
    <submittedName>
        <fullName evidence="1">Uncharacterized protein</fullName>
    </submittedName>
</protein>
<reference evidence="1 2" key="1">
    <citation type="submission" date="2017-05" db="EMBL/GenBank/DDBJ databases">
        <title>The complete genome sequence of Deinococcus ficus isolated from the rhizosphere of the Ficus religiosa L. in Taiwan.</title>
        <authorList>
            <person name="Wu K.-M."/>
            <person name="Liao T.-L."/>
            <person name="Liu Y.-M."/>
            <person name="Young C.-C."/>
            <person name="Tsai S.-F."/>
        </authorList>
    </citation>
    <scope>NUCLEOTIDE SEQUENCE [LARGE SCALE GENOMIC DNA]</scope>
    <source>
        <strain evidence="1 2">CC-FR2-10</strain>
        <plasmid evidence="2">pdfi2</plasmid>
    </source>
</reference>
<geneLocation type="plasmid" evidence="2">
    <name>pdfi2</name>
</geneLocation>
<keyword evidence="2" id="KW-1185">Reference proteome</keyword>
<evidence type="ECO:0000313" key="2">
    <source>
        <dbReference type="Proteomes" id="UP000259030"/>
    </source>
</evidence>
<sequence length="103" mass="11521">MTLHPYRAPWIVGRTALLEHAAEDFLNEVTRQTPWRKARFEALLDRLAEHLGDPFPLADVTAGRLAAWHAALPAGDQADAAELIGAFQAYLHDWGWVPRPAQD</sequence>
<keyword evidence="1" id="KW-0614">Plasmid</keyword>
<dbReference type="STRING" id="317577.GCA_000419625_03378"/>
<dbReference type="AlphaFoldDB" id="A0A221T1Q0"/>
<proteinExistence type="predicted"/>
<dbReference type="RefSeq" id="WP_043777270.1">
    <property type="nucleotide sequence ID" value="NZ_CP021083.1"/>
</dbReference>
<name>A0A221T1Q0_9DEIO</name>
<accession>A0A221T1Q0</accession>
<dbReference type="Proteomes" id="UP000259030">
    <property type="component" value="Plasmid pDFI2"/>
</dbReference>
<gene>
    <name evidence="1" type="ORF">DFI_16575</name>
</gene>